<evidence type="ECO:0000256" key="2">
    <source>
        <dbReference type="SAM" id="SignalP"/>
    </source>
</evidence>
<keyword evidence="7" id="KW-1185">Reference proteome</keyword>
<feature type="domain" description="SGNH hydrolase-type esterase" evidence="3">
    <location>
        <begin position="67"/>
        <end position="235"/>
    </location>
</feature>
<feature type="signal peptide" evidence="2">
    <location>
        <begin position="1"/>
        <end position="24"/>
    </location>
</feature>
<evidence type="ECO:0000256" key="1">
    <source>
        <dbReference type="SAM" id="MobiDB-lite"/>
    </source>
</evidence>
<dbReference type="Proteomes" id="UP000480929">
    <property type="component" value="Unassembled WGS sequence"/>
</dbReference>
<gene>
    <name evidence="5" type="ORF">GKD88_05905</name>
    <name evidence="4" type="ORF">GKE08_03120</name>
</gene>
<name>A0A6N7S364_9FIRM</name>
<dbReference type="SUPFAM" id="SSF52266">
    <property type="entry name" value="SGNH hydrolase"/>
    <property type="match status" value="1"/>
</dbReference>
<dbReference type="Pfam" id="PF13472">
    <property type="entry name" value="Lipase_GDSL_2"/>
    <property type="match status" value="1"/>
</dbReference>
<dbReference type="Proteomes" id="UP000433575">
    <property type="component" value="Unassembled WGS sequence"/>
</dbReference>
<reference evidence="6 7" key="1">
    <citation type="journal article" date="2019" name="Nat. Med.">
        <title>A library of human gut bacterial isolates paired with longitudinal multiomics data enables mechanistic microbiome research.</title>
        <authorList>
            <person name="Poyet M."/>
            <person name="Groussin M."/>
            <person name="Gibbons S.M."/>
            <person name="Avila-Pacheco J."/>
            <person name="Jiang X."/>
            <person name="Kearney S.M."/>
            <person name="Perrotta A.R."/>
            <person name="Berdy B."/>
            <person name="Zhao S."/>
            <person name="Lieberman T.D."/>
            <person name="Swanson P.K."/>
            <person name="Smith M."/>
            <person name="Roesemann S."/>
            <person name="Alexander J.E."/>
            <person name="Rich S.A."/>
            <person name="Livny J."/>
            <person name="Vlamakis H."/>
            <person name="Clish C."/>
            <person name="Bullock K."/>
            <person name="Deik A."/>
            <person name="Scott J."/>
            <person name="Pierce K.A."/>
            <person name="Xavier R.J."/>
            <person name="Alm E.J."/>
        </authorList>
    </citation>
    <scope>NUCLEOTIDE SEQUENCE [LARGE SCALE GENOMIC DNA]</scope>
    <source>
        <strain evidence="4 6">BIOML-A4</strain>
        <strain evidence="5 7">BIOML-A5</strain>
    </source>
</reference>
<feature type="chain" id="PRO_5026928469" description="SGNH hydrolase-type esterase domain-containing protein" evidence="2">
    <location>
        <begin position="25"/>
        <end position="292"/>
    </location>
</feature>
<proteinExistence type="predicted"/>
<organism evidence="4 6">
    <name type="scientific">Holdemania massiliensis</name>
    <dbReference type="NCBI Taxonomy" id="1468449"/>
    <lineage>
        <taxon>Bacteria</taxon>
        <taxon>Bacillati</taxon>
        <taxon>Bacillota</taxon>
        <taxon>Erysipelotrichia</taxon>
        <taxon>Erysipelotrichales</taxon>
        <taxon>Erysipelotrichaceae</taxon>
        <taxon>Holdemania</taxon>
    </lineage>
</organism>
<dbReference type="AlphaFoldDB" id="A0A6N7S364"/>
<keyword evidence="2" id="KW-0732">Signal</keyword>
<feature type="compositionally biased region" description="Low complexity" evidence="1">
    <location>
        <begin position="270"/>
        <end position="292"/>
    </location>
</feature>
<dbReference type="EMBL" id="WKPJ01000003">
    <property type="protein sequence ID" value="MSA88311.1"/>
    <property type="molecule type" value="Genomic_DNA"/>
</dbReference>
<evidence type="ECO:0000313" key="7">
    <source>
        <dbReference type="Proteomes" id="UP000480929"/>
    </source>
</evidence>
<dbReference type="RefSeq" id="WP_154237910.1">
    <property type="nucleotide sequence ID" value="NZ_CALJPI010000007.1"/>
</dbReference>
<feature type="compositionally biased region" description="Basic and acidic residues" evidence="1">
    <location>
        <begin position="246"/>
        <end position="266"/>
    </location>
</feature>
<evidence type="ECO:0000259" key="3">
    <source>
        <dbReference type="Pfam" id="PF13472"/>
    </source>
</evidence>
<evidence type="ECO:0000313" key="5">
    <source>
        <dbReference type="EMBL" id="MSC32650.1"/>
    </source>
</evidence>
<dbReference type="Gene3D" id="3.40.50.1110">
    <property type="entry name" value="SGNH hydrolase"/>
    <property type="match status" value="1"/>
</dbReference>
<dbReference type="EMBL" id="WKPI01000007">
    <property type="protein sequence ID" value="MSC32650.1"/>
    <property type="molecule type" value="Genomic_DNA"/>
</dbReference>
<dbReference type="InterPro" id="IPR013830">
    <property type="entry name" value="SGNH_hydro"/>
</dbReference>
<sequence>MKKRLGLLLSFCLAGCAMQPTDSAVITKENTMPSGCLCYRTIPDFNFREPLAETAPVADAFFAQTAFLGDSRAVGVYDYEVFPQAEVLASIGLSINQWQIKKVIGDGKEKQTVWEALEAKPFQRLVLIVGYNELGWEYSSVFKQKLSDLIDHLRQLQPEAVLLLQKIYPCSAKGYAAGKDVTPQKIDEYNVIFEELAEEKQIYLLDPSPLLIDENNELRAELTDDGVHLNTAGFAIYKEYMKTHVEDRENHEKMECPDRSSAHDDGLSEPGRGQPQPQRGGSYESAESESGS</sequence>
<protein>
    <recommendedName>
        <fullName evidence="3">SGNH hydrolase-type esterase domain-containing protein</fullName>
    </recommendedName>
</protein>
<evidence type="ECO:0000313" key="4">
    <source>
        <dbReference type="EMBL" id="MSA88311.1"/>
    </source>
</evidence>
<accession>A0A6N7S364</accession>
<evidence type="ECO:0000313" key="6">
    <source>
        <dbReference type="Proteomes" id="UP000433575"/>
    </source>
</evidence>
<comment type="caution">
    <text evidence="4">The sequence shown here is derived from an EMBL/GenBank/DDBJ whole genome shotgun (WGS) entry which is preliminary data.</text>
</comment>
<feature type="region of interest" description="Disordered" evidence="1">
    <location>
        <begin position="246"/>
        <end position="292"/>
    </location>
</feature>
<dbReference type="OrthoDB" id="1650541at2"/>
<dbReference type="InterPro" id="IPR036514">
    <property type="entry name" value="SGNH_hydro_sf"/>
</dbReference>